<comment type="caution">
    <text evidence="10">The sequence shown here is derived from an EMBL/GenBank/DDBJ whole genome shotgun (WGS) entry which is preliminary data.</text>
</comment>
<keyword evidence="5" id="KW-0809">Transit peptide</keyword>
<feature type="transmembrane region" description="Helical" evidence="8">
    <location>
        <begin position="92"/>
        <end position="116"/>
    </location>
</feature>
<feature type="transmembrane region" description="Helical" evidence="8">
    <location>
        <begin position="260"/>
        <end position="284"/>
    </location>
</feature>
<feature type="transmembrane region" description="Helical" evidence="8">
    <location>
        <begin position="304"/>
        <end position="324"/>
    </location>
</feature>
<evidence type="ECO:0000256" key="3">
    <source>
        <dbReference type="ARBA" id="ARBA00022692"/>
    </source>
</evidence>
<evidence type="ECO:0000256" key="6">
    <source>
        <dbReference type="ARBA" id="ARBA00022989"/>
    </source>
</evidence>
<dbReference type="EMBL" id="DSLA01000020">
    <property type="protein sequence ID" value="HEH34752.1"/>
    <property type="molecule type" value="Genomic_DNA"/>
</dbReference>
<evidence type="ECO:0000256" key="2">
    <source>
        <dbReference type="ARBA" id="ARBA00022670"/>
    </source>
</evidence>
<evidence type="ECO:0000256" key="8">
    <source>
        <dbReference type="SAM" id="Phobius"/>
    </source>
</evidence>
<proteinExistence type="predicted"/>
<feature type="transmembrane region" description="Helical" evidence="8">
    <location>
        <begin position="65"/>
        <end position="86"/>
    </location>
</feature>
<sequence length="328" mass="36937">MRIEDYFYIYGIEKGRDFVRYLVIPRRSDEEIAALLAELSAEYDASLKWRYGELILELKRKKMKAWINLVLLIATFFSTSFFGSLLYGEPDIFGGLLFSVAILFILGSHELAHYAFARRWKMRTSLPYFIPFPTIIGTLGAIIKHSGVIPSRRALVEVGASGPIVGFLASLIVTYIGLGIPFNPQFERGEGIIMLGTSIAFELMVRISGFSGEFLHPIAFAGWVGILLTFFNLLPIGQLDGGHVARALIGEKSEIVSKTFPIFLIIMGLFFGEIWIFWGIILVFFSAIKHPKPINDERLDLKGFLLGISCYIIAILCFTPRPFIFELQ</sequence>
<dbReference type="AlphaFoldDB" id="A0A7J2TIB2"/>
<dbReference type="PANTHER" id="PTHR31412">
    <property type="entry name" value="ZINC METALLOPROTEASE EGY1"/>
    <property type="match status" value="1"/>
</dbReference>
<evidence type="ECO:0000256" key="1">
    <source>
        <dbReference type="ARBA" id="ARBA00004141"/>
    </source>
</evidence>
<keyword evidence="2 10" id="KW-0645">Protease</keyword>
<feature type="transmembrane region" description="Helical" evidence="8">
    <location>
        <begin position="160"/>
        <end position="180"/>
    </location>
</feature>
<protein>
    <submittedName>
        <fullName evidence="10">Site-2 protease family protein</fullName>
    </submittedName>
</protein>
<dbReference type="GO" id="GO:0016020">
    <property type="term" value="C:membrane"/>
    <property type="evidence" value="ECO:0007669"/>
    <property type="project" value="UniProtKB-SubCell"/>
</dbReference>
<feature type="transmembrane region" description="Helical" evidence="8">
    <location>
        <begin position="218"/>
        <end position="239"/>
    </location>
</feature>
<reference evidence="10" key="1">
    <citation type="journal article" date="2020" name="mSystems">
        <title>Genome- and Community-Level Interaction Insights into Carbon Utilization and Element Cycling Functions of Hydrothermarchaeota in Hydrothermal Sediment.</title>
        <authorList>
            <person name="Zhou Z."/>
            <person name="Liu Y."/>
            <person name="Xu W."/>
            <person name="Pan J."/>
            <person name="Luo Z.H."/>
            <person name="Li M."/>
        </authorList>
    </citation>
    <scope>NUCLEOTIDE SEQUENCE [LARGE SCALE GENOMIC DNA]</scope>
    <source>
        <strain evidence="10">SpSt-26</strain>
    </source>
</reference>
<dbReference type="InterPro" id="IPR044838">
    <property type="entry name" value="EGY1-like"/>
</dbReference>
<dbReference type="Pfam" id="PF02163">
    <property type="entry name" value="Peptidase_M50"/>
    <property type="match status" value="1"/>
</dbReference>
<accession>A0A7J2TIB2</accession>
<evidence type="ECO:0000256" key="5">
    <source>
        <dbReference type="ARBA" id="ARBA00022946"/>
    </source>
</evidence>
<keyword evidence="4" id="KW-0378">Hydrolase</keyword>
<evidence type="ECO:0000313" key="10">
    <source>
        <dbReference type="EMBL" id="HEH34752.1"/>
    </source>
</evidence>
<dbReference type="GO" id="GO:0006508">
    <property type="term" value="P:proteolysis"/>
    <property type="evidence" value="ECO:0007669"/>
    <property type="project" value="UniProtKB-KW"/>
</dbReference>
<name>A0A7J2TIB2_ARCFL</name>
<keyword evidence="3 8" id="KW-0812">Transmembrane</keyword>
<feature type="transmembrane region" description="Helical" evidence="8">
    <location>
        <begin position="128"/>
        <end position="148"/>
    </location>
</feature>
<evidence type="ECO:0000256" key="4">
    <source>
        <dbReference type="ARBA" id="ARBA00022801"/>
    </source>
</evidence>
<dbReference type="GO" id="GO:0008233">
    <property type="term" value="F:peptidase activity"/>
    <property type="evidence" value="ECO:0007669"/>
    <property type="project" value="UniProtKB-KW"/>
</dbReference>
<comment type="subcellular location">
    <subcellularLocation>
        <location evidence="1">Membrane</location>
        <topology evidence="1">Multi-pass membrane protein</topology>
    </subcellularLocation>
</comment>
<dbReference type="CDD" id="cd06160">
    <property type="entry name" value="S2P-M50_like_2"/>
    <property type="match status" value="1"/>
</dbReference>
<feature type="domain" description="Peptidase M50" evidence="9">
    <location>
        <begin position="98"/>
        <end position="268"/>
    </location>
</feature>
<keyword evidence="6 8" id="KW-1133">Transmembrane helix</keyword>
<evidence type="ECO:0000256" key="7">
    <source>
        <dbReference type="ARBA" id="ARBA00023136"/>
    </source>
</evidence>
<gene>
    <name evidence="10" type="ORF">ENP88_01065</name>
</gene>
<dbReference type="InterPro" id="IPR008915">
    <property type="entry name" value="Peptidase_M50"/>
</dbReference>
<dbReference type="PANTHER" id="PTHR31412:SF0">
    <property type="entry name" value="ZINC METALLOPROTEASE EGY1, CHLOROPLASTIC-RELATED"/>
    <property type="match status" value="1"/>
</dbReference>
<keyword evidence="7 8" id="KW-0472">Membrane</keyword>
<organism evidence="10">
    <name type="scientific">Archaeoglobus fulgidus</name>
    <dbReference type="NCBI Taxonomy" id="2234"/>
    <lineage>
        <taxon>Archaea</taxon>
        <taxon>Methanobacteriati</taxon>
        <taxon>Methanobacteriota</taxon>
        <taxon>Archaeoglobi</taxon>
        <taxon>Archaeoglobales</taxon>
        <taxon>Archaeoglobaceae</taxon>
        <taxon>Archaeoglobus</taxon>
    </lineage>
</organism>
<evidence type="ECO:0000259" key="9">
    <source>
        <dbReference type="Pfam" id="PF02163"/>
    </source>
</evidence>